<accession>A0A0G1VSP7</accession>
<evidence type="ECO:0000313" key="2">
    <source>
        <dbReference type="EMBL" id="KKW09496.1"/>
    </source>
</evidence>
<name>A0A0G1VSP7_9BACT</name>
<organism evidence="2 3">
    <name type="scientific">Candidatus Kaiserbacteria bacterium GW2011_GWA2_49_19</name>
    <dbReference type="NCBI Taxonomy" id="1618669"/>
    <lineage>
        <taxon>Bacteria</taxon>
        <taxon>Candidatus Kaiseribacteriota</taxon>
    </lineage>
</organism>
<evidence type="ECO:0000256" key="1">
    <source>
        <dbReference type="SAM" id="Phobius"/>
    </source>
</evidence>
<keyword evidence="1" id="KW-0472">Membrane</keyword>
<dbReference type="Proteomes" id="UP000033965">
    <property type="component" value="Unassembled WGS sequence"/>
</dbReference>
<protein>
    <submittedName>
        <fullName evidence="2">Uncharacterized protein</fullName>
    </submittedName>
</protein>
<feature type="transmembrane region" description="Helical" evidence="1">
    <location>
        <begin position="21"/>
        <end position="40"/>
    </location>
</feature>
<evidence type="ECO:0000313" key="3">
    <source>
        <dbReference type="Proteomes" id="UP000033965"/>
    </source>
</evidence>
<feature type="transmembrane region" description="Helical" evidence="1">
    <location>
        <begin position="72"/>
        <end position="92"/>
    </location>
</feature>
<gene>
    <name evidence="2" type="ORF">UY44_C0001G0061</name>
</gene>
<keyword evidence="1" id="KW-1133">Transmembrane helix</keyword>
<feature type="transmembrane region" description="Helical" evidence="1">
    <location>
        <begin position="46"/>
        <end position="65"/>
    </location>
</feature>
<sequence length="140" mass="15643">MDVDYNAAKKYLGKEHYYGELVRKFFLFGGVVMLVSLPFFSESIPASPTFSLLSVVAISLAAGLINPLMRSAVLFNILVSVAALVIFEYQTMRLYTEVSLGGEWTFFVINQVLALNFFFATYYGAKSARGFFLKSKFVSP</sequence>
<feature type="transmembrane region" description="Helical" evidence="1">
    <location>
        <begin position="104"/>
        <end position="125"/>
    </location>
</feature>
<dbReference type="AlphaFoldDB" id="A0A0G1VSP7"/>
<proteinExistence type="predicted"/>
<comment type="caution">
    <text evidence="2">The sequence shown here is derived from an EMBL/GenBank/DDBJ whole genome shotgun (WGS) entry which is preliminary data.</text>
</comment>
<reference evidence="2" key="1">
    <citation type="journal article" date="2015" name="Nature">
        <title>rRNA introns, odd ribosomes, and small enigmatic genomes across a large radiation of phyla.</title>
        <authorList>
            <person name="Brown C.T."/>
            <person name="Hug L.A."/>
            <person name="Thomas B.C."/>
            <person name="Sharon I."/>
            <person name="Castelle C.J."/>
            <person name="Singh A."/>
            <person name="Wilkins M.J."/>
            <person name="Williams K.H."/>
            <person name="Banfield J.F."/>
        </authorList>
    </citation>
    <scope>NUCLEOTIDE SEQUENCE [LARGE SCALE GENOMIC DNA]</scope>
</reference>
<dbReference type="EMBL" id="LCPZ01000001">
    <property type="protein sequence ID" value="KKW09496.1"/>
    <property type="molecule type" value="Genomic_DNA"/>
</dbReference>
<keyword evidence="1" id="KW-0812">Transmembrane</keyword>